<evidence type="ECO:0000313" key="2">
    <source>
        <dbReference type="Proteomes" id="UP000887013"/>
    </source>
</evidence>
<comment type="caution">
    <text evidence="1">The sequence shown here is derived from an EMBL/GenBank/DDBJ whole genome shotgun (WGS) entry which is preliminary data.</text>
</comment>
<evidence type="ECO:0000313" key="1">
    <source>
        <dbReference type="EMBL" id="GFU60577.1"/>
    </source>
</evidence>
<accession>A0A8X6UVW4</accession>
<keyword evidence="2" id="KW-1185">Reference proteome</keyword>
<sequence length="76" mass="8402">MMGVFKELMEEVEEVAPDDEPYSGGPIPASPIMFLVLKELADKMDLCEPWTGRGYSVGSKRLRTRIRISDTGVAPS</sequence>
<proteinExistence type="predicted"/>
<name>A0A8X6UVW4_NEPPI</name>
<protein>
    <submittedName>
        <fullName evidence="1">Uncharacterized protein</fullName>
    </submittedName>
</protein>
<reference evidence="1" key="1">
    <citation type="submission" date="2020-08" db="EMBL/GenBank/DDBJ databases">
        <title>Multicomponent nature underlies the extraordinary mechanical properties of spider dragline silk.</title>
        <authorList>
            <person name="Kono N."/>
            <person name="Nakamura H."/>
            <person name="Mori M."/>
            <person name="Yoshida Y."/>
            <person name="Ohtoshi R."/>
            <person name="Malay A.D."/>
            <person name="Moran D.A.P."/>
            <person name="Tomita M."/>
            <person name="Numata K."/>
            <person name="Arakawa K."/>
        </authorList>
    </citation>
    <scope>NUCLEOTIDE SEQUENCE</scope>
</reference>
<gene>
    <name evidence="1" type="ORF">NPIL_657111</name>
</gene>
<dbReference type="EMBL" id="BMAW01040681">
    <property type="protein sequence ID" value="GFU60577.1"/>
    <property type="molecule type" value="Genomic_DNA"/>
</dbReference>
<organism evidence="1 2">
    <name type="scientific">Nephila pilipes</name>
    <name type="common">Giant wood spider</name>
    <name type="synonym">Nephila maculata</name>
    <dbReference type="NCBI Taxonomy" id="299642"/>
    <lineage>
        <taxon>Eukaryota</taxon>
        <taxon>Metazoa</taxon>
        <taxon>Ecdysozoa</taxon>
        <taxon>Arthropoda</taxon>
        <taxon>Chelicerata</taxon>
        <taxon>Arachnida</taxon>
        <taxon>Araneae</taxon>
        <taxon>Araneomorphae</taxon>
        <taxon>Entelegynae</taxon>
        <taxon>Araneoidea</taxon>
        <taxon>Nephilidae</taxon>
        <taxon>Nephila</taxon>
    </lineage>
</organism>
<dbReference type="Proteomes" id="UP000887013">
    <property type="component" value="Unassembled WGS sequence"/>
</dbReference>
<dbReference type="AlphaFoldDB" id="A0A8X6UVW4"/>